<dbReference type="Gene3D" id="2.130.10.10">
    <property type="entry name" value="YVTN repeat-like/Quinoprotein amine dehydrogenase"/>
    <property type="match status" value="1"/>
</dbReference>
<feature type="region of interest" description="Disordered" evidence="1">
    <location>
        <begin position="164"/>
        <end position="184"/>
    </location>
</feature>
<feature type="region of interest" description="Disordered" evidence="1">
    <location>
        <begin position="541"/>
        <end position="597"/>
    </location>
</feature>
<evidence type="ECO:0000313" key="3">
    <source>
        <dbReference type="Proteomes" id="UP001153709"/>
    </source>
</evidence>
<dbReference type="EMBL" id="OU898278">
    <property type="protein sequence ID" value="CAG9831821.1"/>
    <property type="molecule type" value="Genomic_DNA"/>
</dbReference>
<dbReference type="OrthoDB" id="7853844at2759"/>
<proteinExistence type="predicted"/>
<dbReference type="SUPFAM" id="SSF50978">
    <property type="entry name" value="WD40 repeat-like"/>
    <property type="match status" value="1"/>
</dbReference>
<feature type="compositionally biased region" description="Polar residues" evidence="1">
    <location>
        <begin position="555"/>
        <end position="593"/>
    </location>
</feature>
<reference evidence="2" key="1">
    <citation type="submission" date="2022-01" db="EMBL/GenBank/DDBJ databases">
        <authorList>
            <person name="King R."/>
        </authorList>
    </citation>
    <scope>NUCLEOTIDE SEQUENCE</scope>
</reference>
<feature type="region of interest" description="Disordered" evidence="1">
    <location>
        <begin position="388"/>
        <end position="407"/>
    </location>
</feature>
<accession>A0A9N9SVX1</accession>
<dbReference type="InterPro" id="IPR036322">
    <property type="entry name" value="WD40_repeat_dom_sf"/>
</dbReference>
<dbReference type="InterPro" id="IPR015943">
    <property type="entry name" value="WD40/YVTN_repeat-like_dom_sf"/>
</dbReference>
<gene>
    <name evidence="2" type="ORF">DIABBA_LOCUS5380</name>
</gene>
<keyword evidence="3" id="KW-1185">Reference proteome</keyword>
<organism evidence="2 3">
    <name type="scientific">Diabrotica balteata</name>
    <name type="common">Banded cucumber beetle</name>
    <dbReference type="NCBI Taxonomy" id="107213"/>
    <lineage>
        <taxon>Eukaryota</taxon>
        <taxon>Metazoa</taxon>
        <taxon>Ecdysozoa</taxon>
        <taxon>Arthropoda</taxon>
        <taxon>Hexapoda</taxon>
        <taxon>Insecta</taxon>
        <taxon>Pterygota</taxon>
        <taxon>Neoptera</taxon>
        <taxon>Endopterygota</taxon>
        <taxon>Coleoptera</taxon>
        <taxon>Polyphaga</taxon>
        <taxon>Cucujiformia</taxon>
        <taxon>Chrysomeloidea</taxon>
        <taxon>Chrysomelidae</taxon>
        <taxon>Galerucinae</taxon>
        <taxon>Diabroticina</taxon>
        <taxon>Diabroticites</taxon>
        <taxon>Diabrotica</taxon>
    </lineage>
</organism>
<evidence type="ECO:0000313" key="2">
    <source>
        <dbReference type="EMBL" id="CAG9831821.1"/>
    </source>
</evidence>
<feature type="compositionally biased region" description="Polar residues" evidence="1">
    <location>
        <begin position="164"/>
        <end position="178"/>
    </location>
</feature>
<evidence type="ECO:0000256" key="1">
    <source>
        <dbReference type="SAM" id="MobiDB-lite"/>
    </source>
</evidence>
<sequence length="1044" mass="118724">MDTTIRISSKAVKNKNDFLQVTYNTGKSKDAVISLDSSNFGQSGSVTWDKKNSTLSNIEKVTNWMKQSDKECVDMNLLEESSSNDSESKSLILFRCDFNKPTKPTSHFPSLFNRSTSLIDYFKNENSTRSKPSKGSTLSGMKDNIALTEKKSVKNFPIESPDRISSNVLTSDNSYTSENKSEITDEIPLSPESQKKELCHYLQLMNPADKKEILILQNRRSSRVRNLVEQKQYFQERFKEVNDGDREKIETVQKPTTPKSSNELEFNNISNSKEFSFPFPSKKLSTTVIDFDNVMSDLIPKFKKCCEENNLSYMQKLQIQTKESNVLKQKKDCNTVISRKAHAKKVVHKKITKSKFKSLVKTRSRASLKNLRSNDNLKHVPIRNLVEKSQRGSSIKNRRAKSVPASSNRSALNYTPISISSSIPQITSPKSIGSHCEIISVDPGLDEDQITIDQMLEDIPDFELLSDEYKRCLIESRILCTKTVTTNKNHVSESYNFTVAPLYGFTKKDTQEVSNMCEKYKQTVSLSDEVKESTEKLKEIQDVGGKRDKIERQETNASNNGNTYFIVNIDTSGDTAEISDSSQDSEPPNSQSTQKHDYSTAICNKGENSDNEALFTPVPIANVEKGNYLEISTKNITKNNNYELMPYKKPECIKSLHTSLQFSSKKKNSLTTNSSLCQEWDINSTKQKLKKQSHTITINSENGSVLKAFYVGYNLVLCQEFLVSFWMQTPLGNVLGSQQMWIPRGQTQRISLINRCIQKDSMEKVICLDTSVVYIELWMKEHKSEVRQGPVADVFITLYYWKQRQNGLDKRVLQLENINGFADDVQYCVMRNFPKIIVSWHSANEENLNSRKTFVHAYQLASDYQTISNIFDMEPVDHYVSSLHSVEDYDDLIMGCGENKITLWNIQFGNIIATIELNDIKTPLSTLWVKCDRGFLFALQQCVDRELRLVAINGINHSWKKLASYFPPEGFDRLKGVCIDNGLLLSFYDQGILCWNAETGEPVEEINGETDVIPSGAYVILVENTNVVVKHAFTHLMSLSLEES</sequence>
<name>A0A9N9SVX1_DIABA</name>
<dbReference type="Proteomes" id="UP001153709">
    <property type="component" value="Chromosome 3"/>
</dbReference>
<feature type="compositionally biased region" description="Basic and acidic residues" evidence="1">
    <location>
        <begin position="541"/>
        <end position="554"/>
    </location>
</feature>
<protein>
    <submittedName>
        <fullName evidence="2">Uncharacterized protein</fullName>
    </submittedName>
</protein>
<dbReference type="AlphaFoldDB" id="A0A9N9SVX1"/>